<feature type="region of interest" description="Disordered" evidence="2">
    <location>
        <begin position="178"/>
        <end position="227"/>
    </location>
</feature>
<feature type="compositionally biased region" description="Basic and acidic residues" evidence="2">
    <location>
        <begin position="90"/>
        <end position="104"/>
    </location>
</feature>
<dbReference type="Pfam" id="PF25442">
    <property type="entry name" value="Ubiquitin_RHG40_C"/>
    <property type="match status" value="1"/>
</dbReference>
<dbReference type="GO" id="GO:0051056">
    <property type="term" value="P:regulation of small GTPase mediated signal transduction"/>
    <property type="evidence" value="ECO:0007669"/>
    <property type="project" value="Ensembl"/>
</dbReference>
<dbReference type="GO" id="GO:0005886">
    <property type="term" value="C:plasma membrane"/>
    <property type="evidence" value="ECO:0007669"/>
    <property type="project" value="Ensembl"/>
</dbReference>
<feature type="compositionally biased region" description="Basic and acidic residues" evidence="2">
    <location>
        <begin position="245"/>
        <end position="256"/>
    </location>
</feature>
<dbReference type="GO" id="GO:0016607">
    <property type="term" value="C:nuclear speck"/>
    <property type="evidence" value="ECO:0007669"/>
    <property type="project" value="Ensembl"/>
</dbReference>
<proteinExistence type="predicted"/>
<feature type="region of interest" description="Disordered" evidence="2">
    <location>
        <begin position="90"/>
        <end position="109"/>
    </location>
</feature>
<dbReference type="Proteomes" id="UP000233100">
    <property type="component" value="Chromosome 4"/>
</dbReference>
<dbReference type="Gene3D" id="1.10.555.10">
    <property type="entry name" value="Rho GTPase activation protein"/>
    <property type="match status" value="1"/>
</dbReference>
<dbReference type="GO" id="GO:0005829">
    <property type="term" value="C:cytosol"/>
    <property type="evidence" value="ECO:0007669"/>
    <property type="project" value="Ensembl"/>
</dbReference>
<evidence type="ECO:0000256" key="2">
    <source>
        <dbReference type="SAM" id="MobiDB-lite"/>
    </source>
</evidence>
<feature type="compositionally biased region" description="Polar residues" evidence="2">
    <location>
        <begin position="38"/>
        <end position="54"/>
    </location>
</feature>
<evidence type="ECO:0000313" key="5">
    <source>
        <dbReference type="Proteomes" id="UP000233100"/>
    </source>
</evidence>
<dbReference type="Pfam" id="PF00620">
    <property type="entry name" value="RhoGAP"/>
    <property type="match status" value="2"/>
</dbReference>
<reference evidence="4" key="3">
    <citation type="submission" date="2025-09" db="UniProtKB">
        <authorList>
            <consortium name="Ensembl"/>
        </authorList>
    </citation>
    <scope>IDENTIFICATION</scope>
</reference>
<dbReference type="GeneTree" id="ENSGT00940000157142"/>
<dbReference type="GO" id="GO:0005881">
    <property type="term" value="C:cytoplasmic microtubule"/>
    <property type="evidence" value="ECO:0007669"/>
    <property type="project" value="Ensembl"/>
</dbReference>
<evidence type="ECO:0000256" key="1">
    <source>
        <dbReference type="ARBA" id="ARBA00022468"/>
    </source>
</evidence>
<dbReference type="GO" id="GO:2000145">
    <property type="term" value="P:regulation of cell motility"/>
    <property type="evidence" value="ECO:0007669"/>
    <property type="project" value="Ensembl"/>
</dbReference>
<name>A0A2K5U0D6_MACFA</name>
<reference evidence="4" key="2">
    <citation type="submission" date="2025-08" db="UniProtKB">
        <authorList>
            <consortium name="Ensembl"/>
        </authorList>
    </citation>
    <scope>IDENTIFICATION</scope>
</reference>
<sequence>MSWLSSSQGVVLTAYHPSGKDQAVGDSHAKGGEEATSSRRYGQYTMNQESTTTRVMEKPPFDRSISQDSLDELSMEDYWIELENIKKSSENRQEDQEVVVVKEPDEGELEEEWLKEAGLSNLFGESAGDPQESMVFLSTLTRTQAAAVQKRVETVSQTLRKKNKQYQIPDVRDIFAQQRESKETAPDDTESQSLRTNENKYQGRDDQTSNLVGEEKLIPPEETPAPETDINLEVSFAEQALNQKESSKEKIQKSKGNDATLPSFRLPKDKTGTTRIGDLAPQDMKKVCHLALIELTALYDVLGIELKQQKAVKIKTRDSGLFCIPLTVLLEQDQRKVLGTRIPLIFQKLISRIEEGGLETEGLLRIPGAAIRIKNLCQELEAKFYEGTFNWESVKQHDAASLLKLFIRELPQPLLSVEYLKAFQAVQTLPTKKQQLQALNLLVILLPDANRDTLKFSYVPSLLHSPAPRSLVEANFHLRERQPNGEVLALLEFLQRVIDNKEKNKMTVMNVAMVMAPNLFMCHALGLKSSEQREFVMAAGTANTMHLLIKYQKLLWTIPKFIVNQVRKQNTENHKKDKRAMKKLLKKMAYDREKYEKQDKSTNDADVPQGVIRVQAPHLSKVSMAIQLTEELKASDVLARFLSQESGVAQTFKKGEVFLYEIGGNIGERCLDDDTYMKDLYQLNPNAEWVIKSKPL</sequence>
<dbReference type="VEuPathDB" id="HostDB:ENSMFAG00000002561"/>
<keyword evidence="1" id="KW-0343">GTPase activation</keyword>
<dbReference type="GO" id="GO:0001726">
    <property type="term" value="C:ruffle"/>
    <property type="evidence" value="ECO:0007669"/>
    <property type="project" value="Ensembl"/>
</dbReference>
<reference evidence="4 5" key="1">
    <citation type="submission" date="2013-03" db="EMBL/GenBank/DDBJ databases">
        <authorList>
            <person name="Warren W."/>
            <person name="Wilson R.K."/>
        </authorList>
    </citation>
    <scope>NUCLEOTIDE SEQUENCE</scope>
</reference>
<dbReference type="PANTHER" id="PTHR14963">
    <property type="entry name" value="RHO GTPASE ACTIVATING PROTEIN 18,19-RELATED"/>
    <property type="match status" value="1"/>
</dbReference>
<dbReference type="InterPro" id="IPR000198">
    <property type="entry name" value="RhoGAP_dom"/>
</dbReference>
<dbReference type="GO" id="GO:0030833">
    <property type="term" value="P:regulation of actin filament polymerization"/>
    <property type="evidence" value="ECO:0007669"/>
    <property type="project" value="Ensembl"/>
</dbReference>
<keyword evidence="5" id="KW-1185">Reference proteome</keyword>
<feature type="region of interest" description="Disordered" evidence="2">
    <location>
        <begin position="243"/>
        <end position="277"/>
    </location>
</feature>
<accession>A0A2K5U0D6</accession>
<dbReference type="PROSITE" id="PS50238">
    <property type="entry name" value="RHOGAP"/>
    <property type="match status" value="1"/>
</dbReference>
<dbReference type="InterPro" id="IPR057323">
    <property type="entry name" value="RHG40/28/18_ubiquitin"/>
</dbReference>
<feature type="compositionally biased region" description="Basic and acidic residues" evidence="2">
    <location>
        <begin position="27"/>
        <end position="37"/>
    </location>
</feature>
<dbReference type="AlphaFoldDB" id="A0A2K5U0D6"/>
<dbReference type="Bgee" id="ENSMFAG00000002561">
    <property type="expression patterns" value="Expressed in lung and 12 other cell types or tissues"/>
</dbReference>
<dbReference type="GO" id="GO:0008360">
    <property type="term" value="P:regulation of cell shape"/>
    <property type="evidence" value="ECO:0007669"/>
    <property type="project" value="Ensembl"/>
</dbReference>
<dbReference type="SMART" id="SM00324">
    <property type="entry name" value="RhoGAP"/>
    <property type="match status" value="1"/>
</dbReference>
<feature type="domain" description="Rho-GAP" evidence="3">
    <location>
        <begin position="324"/>
        <end position="556"/>
    </location>
</feature>
<protein>
    <submittedName>
        <fullName evidence="4">Rho GTPase activating protein 18</fullName>
    </submittedName>
</protein>
<organism evidence="4 5">
    <name type="scientific">Macaca fascicularis</name>
    <name type="common">Crab-eating macaque</name>
    <name type="synonym">Cynomolgus monkey</name>
    <dbReference type="NCBI Taxonomy" id="9541"/>
    <lineage>
        <taxon>Eukaryota</taxon>
        <taxon>Metazoa</taxon>
        <taxon>Chordata</taxon>
        <taxon>Craniata</taxon>
        <taxon>Vertebrata</taxon>
        <taxon>Euteleostomi</taxon>
        <taxon>Mammalia</taxon>
        <taxon>Eutheria</taxon>
        <taxon>Euarchontoglires</taxon>
        <taxon>Primates</taxon>
        <taxon>Haplorrhini</taxon>
        <taxon>Catarrhini</taxon>
        <taxon>Cercopithecidae</taxon>
        <taxon>Cercopithecinae</taxon>
        <taxon>Macaca</taxon>
    </lineage>
</organism>
<evidence type="ECO:0000313" key="4">
    <source>
        <dbReference type="Ensembl" id="ENSMFAP00000005794.2"/>
    </source>
</evidence>
<dbReference type="GO" id="GO:0005096">
    <property type="term" value="F:GTPase activator activity"/>
    <property type="evidence" value="ECO:0007669"/>
    <property type="project" value="UniProtKB-KW"/>
</dbReference>
<feature type="region of interest" description="Disordered" evidence="2">
    <location>
        <begin position="15"/>
        <end position="67"/>
    </location>
</feature>
<evidence type="ECO:0000259" key="3">
    <source>
        <dbReference type="PROSITE" id="PS50238"/>
    </source>
</evidence>
<dbReference type="InterPro" id="IPR008936">
    <property type="entry name" value="Rho_GTPase_activation_prot"/>
</dbReference>
<dbReference type="Ensembl" id="ENSMFAT00000024474.2">
    <property type="protein sequence ID" value="ENSMFAP00000005794.2"/>
    <property type="gene ID" value="ENSMFAG00000002561.2"/>
</dbReference>
<dbReference type="CDD" id="cd04391">
    <property type="entry name" value="RhoGAP_ARHGAP18"/>
    <property type="match status" value="1"/>
</dbReference>
<dbReference type="GO" id="GO:0007264">
    <property type="term" value="P:small GTPase-mediated signal transduction"/>
    <property type="evidence" value="ECO:0007669"/>
    <property type="project" value="Ensembl"/>
</dbReference>
<dbReference type="PANTHER" id="PTHR14963:SF6">
    <property type="entry name" value="RHO GTPASE-ACTIVATING PROTEIN 18"/>
    <property type="match status" value="1"/>
</dbReference>
<dbReference type="SUPFAM" id="SSF48350">
    <property type="entry name" value="GTPase activation domain, GAP"/>
    <property type="match status" value="2"/>
</dbReference>
<feature type="compositionally biased region" description="Basic and acidic residues" evidence="2">
    <location>
        <begin position="197"/>
        <end position="219"/>
    </location>
</feature>
<dbReference type="STRING" id="9541.ENSMFAP00000005794"/>
<gene>
    <name evidence="4" type="primary">ARHGAP18</name>
</gene>